<feature type="compositionally biased region" description="Basic and acidic residues" evidence="1">
    <location>
        <begin position="51"/>
        <end position="62"/>
    </location>
</feature>
<feature type="compositionally biased region" description="Low complexity" evidence="1">
    <location>
        <begin position="63"/>
        <end position="74"/>
    </location>
</feature>
<evidence type="ECO:0000313" key="2">
    <source>
        <dbReference type="EMBL" id="KAF4610205.1"/>
    </source>
</evidence>
<keyword evidence="3" id="KW-1185">Reference proteome</keyword>
<gene>
    <name evidence="2" type="ORF">D9613_010605</name>
</gene>
<name>A0A8H4QFJ3_9AGAR</name>
<feature type="compositionally biased region" description="Basic residues" evidence="1">
    <location>
        <begin position="38"/>
        <end position="50"/>
    </location>
</feature>
<accession>A0A8H4QFJ3</accession>
<feature type="compositionally biased region" description="Polar residues" evidence="1">
    <location>
        <begin position="105"/>
        <end position="117"/>
    </location>
</feature>
<evidence type="ECO:0000256" key="1">
    <source>
        <dbReference type="SAM" id="MobiDB-lite"/>
    </source>
</evidence>
<comment type="caution">
    <text evidence="2">The sequence shown here is derived from an EMBL/GenBank/DDBJ whole genome shotgun (WGS) entry which is preliminary data.</text>
</comment>
<feature type="region of interest" description="Disordered" evidence="1">
    <location>
        <begin position="25"/>
        <end position="177"/>
    </location>
</feature>
<protein>
    <submittedName>
        <fullName evidence="2">Uncharacterized protein</fullName>
    </submittedName>
</protein>
<reference evidence="2 3" key="1">
    <citation type="submission" date="2019-12" db="EMBL/GenBank/DDBJ databases">
        <authorList>
            <person name="Floudas D."/>
            <person name="Bentzer J."/>
            <person name="Ahren D."/>
            <person name="Johansson T."/>
            <person name="Persson P."/>
            <person name="Tunlid A."/>
        </authorList>
    </citation>
    <scope>NUCLEOTIDE SEQUENCE [LARGE SCALE GENOMIC DNA]</scope>
    <source>
        <strain evidence="2 3">CBS 102.39</strain>
    </source>
</reference>
<evidence type="ECO:0000313" key="3">
    <source>
        <dbReference type="Proteomes" id="UP000521872"/>
    </source>
</evidence>
<sequence length="177" mass="20119">MTQQLPSASFHSNFSRVADYIIPTPSTPCDTDYERPHENRRHRHVTRRRRWKEEGRDEEGNRTRSTSNVVRSTTHAGHPPLSATSPAATHAHPFMPTLERHVTTRNRAATSRVTQPPMQRVNADMRPSPPLRTSAATSPQPRKSKRPIPRHVNPSPHIEPRHVTVVNSCRPTPVRLP</sequence>
<dbReference type="Proteomes" id="UP000521872">
    <property type="component" value="Unassembled WGS sequence"/>
</dbReference>
<dbReference type="AlphaFoldDB" id="A0A8H4QFJ3"/>
<organism evidence="2 3">
    <name type="scientific">Agrocybe pediades</name>
    <dbReference type="NCBI Taxonomy" id="84607"/>
    <lineage>
        <taxon>Eukaryota</taxon>
        <taxon>Fungi</taxon>
        <taxon>Dikarya</taxon>
        <taxon>Basidiomycota</taxon>
        <taxon>Agaricomycotina</taxon>
        <taxon>Agaricomycetes</taxon>
        <taxon>Agaricomycetidae</taxon>
        <taxon>Agaricales</taxon>
        <taxon>Agaricineae</taxon>
        <taxon>Strophariaceae</taxon>
        <taxon>Agrocybe</taxon>
    </lineage>
</organism>
<dbReference type="EMBL" id="JAACJL010000059">
    <property type="protein sequence ID" value="KAF4610205.1"/>
    <property type="molecule type" value="Genomic_DNA"/>
</dbReference>
<proteinExistence type="predicted"/>